<dbReference type="RefSeq" id="WP_145105421.1">
    <property type="nucleotide sequence ID" value="NZ_CP036349.1"/>
</dbReference>
<evidence type="ECO:0000256" key="2">
    <source>
        <dbReference type="SAM" id="SignalP"/>
    </source>
</evidence>
<feature type="compositionally biased region" description="Polar residues" evidence="1">
    <location>
        <begin position="41"/>
        <end position="54"/>
    </location>
</feature>
<evidence type="ECO:0008006" key="5">
    <source>
        <dbReference type="Google" id="ProtNLM"/>
    </source>
</evidence>
<dbReference type="AlphaFoldDB" id="A0A518K2H3"/>
<feature type="signal peptide" evidence="2">
    <location>
        <begin position="1"/>
        <end position="23"/>
    </location>
</feature>
<feature type="region of interest" description="Disordered" evidence="1">
    <location>
        <begin position="37"/>
        <end position="59"/>
    </location>
</feature>
<keyword evidence="2" id="KW-0732">Signal</keyword>
<evidence type="ECO:0000313" key="4">
    <source>
        <dbReference type="Proteomes" id="UP000316426"/>
    </source>
</evidence>
<dbReference type="Proteomes" id="UP000316426">
    <property type="component" value="Chromosome"/>
</dbReference>
<keyword evidence="4" id="KW-1185">Reference proteome</keyword>
<dbReference type="EMBL" id="CP036349">
    <property type="protein sequence ID" value="QDV71969.1"/>
    <property type="molecule type" value="Genomic_DNA"/>
</dbReference>
<evidence type="ECO:0000256" key="1">
    <source>
        <dbReference type="SAM" id="MobiDB-lite"/>
    </source>
</evidence>
<sequence length="670" mass="68343" precursor="true">MFFSALRLVTAAVVVGAAGVSLGEVVFTGTVTPGEPAGVEPTTTVAIGPTSQSPLDADPRGGVEVNGGSQFTAGRVLVGDSESALAKMVVTGAGTKASVVSAGSTSTPTLGVGVRGSGYLRVDNGAWLQVGETHLGVLSISPRGESPGLATVEVVGESSLLTVGKQLLVSDADFSILNVRDGAVVRVGPATGVLGEAVLIQGKANVTGERTELQTNGLTVGSRGQSLPYGPGGVLRVSEGAVVRSMLNSNNSRADVGHQGRLELDGGTIALHNVQVEGVIAGSGVVVHSVSVAPLGLIEVGENDSLRLASNLTSAGRIRVEGGSMEIGGDLLLHSGTGLASIDVAQGKFALNGHFDGGGSLRFTDSVVEIGEGISSRLYGTLQVERSLLQIGRSLSIESSTEIIDSELIVSSQGLRITASGTNPSNAFLMHNSVIRDEASLPGGPLWIDGVLEIHGESNSVGVELRSTSRGALRLAAEASIELDTALLNAEMSLNAGSSVFFSGYATVGNTVSVALSNSNLTTPSILSAEPLTVNGSLTIDASAMTEIAAGQVFSLFEAESLSMYLSEIVLPDLPGTLEFVPQLTETEFSLLVVDSAVTLPGDYNGDGCVDAADYTVLRDSDLPASNAMAMANWKTNYGRWLPGSNMPIPEPTAVVVVAMGLAVVAAARR</sequence>
<protein>
    <recommendedName>
        <fullName evidence="5">PEP-CTERM protein-sorting domain-containing protein</fullName>
    </recommendedName>
</protein>
<name>A0A518K2H3_9BACT</name>
<dbReference type="KEGG" id="bmei:Spa11_01380"/>
<evidence type="ECO:0000313" key="3">
    <source>
        <dbReference type="EMBL" id="QDV71969.1"/>
    </source>
</evidence>
<gene>
    <name evidence="3" type="ORF">Spa11_01380</name>
</gene>
<reference evidence="3 4" key="1">
    <citation type="submission" date="2019-02" db="EMBL/GenBank/DDBJ databases">
        <title>Deep-cultivation of Planctomycetes and their phenomic and genomic characterization uncovers novel biology.</title>
        <authorList>
            <person name="Wiegand S."/>
            <person name="Jogler M."/>
            <person name="Boedeker C."/>
            <person name="Pinto D."/>
            <person name="Vollmers J."/>
            <person name="Rivas-Marin E."/>
            <person name="Kohn T."/>
            <person name="Peeters S.H."/>
            <person name="Heuer A."/>
            <person name="Rast P."/>
            <person name="Oberbeckmann S."/>
            <person name="Bunk B."/>
            <person name="Jeske O."/>
            <person name="Meyerdierks A."/>
            <person name="Storesund J.E."/>
            <person name="Kallscheuer N."/>
            <person name="Luecker S."/>
            <person name="Lage O.M."/>
            <person name="Pohl T."/>
            <person name="Merkel B.J."/>
            <person name="Hornburger P."/>
            <person name="Mueller R.-W."/>
            <person name="Bruemmer F."/>
            <person name="Labrenz M."/>
            <person name="Spormann A.M."/>
            <person name="Op den Camp H."/>
            <person name="Overmann J."/>
            <person name="Amann R."/>
            <person name="Jetten M.S.M."/>
            <person name="Mascher T."/>
            <person name="Medema M.H."/>
            <person name="Devos D.P."/>
            <person name="Kaster A.-K."/>
            <person name="Ovreas L."/>
            <person name="Rohde M."/>
            <person name="Galperin M.Y."/>
            <person name="Jogler C."/>
        </authorList>
    </citation>
    <scope>NUCLEOTIDE SEQUENCE [LARGE SCALE GENOMIC DNA]</scope>
    <source>
        <strain evidence="3 4">Spa11</strain>
    </source>
</reference>
<organism evidence="3 4">
    <name type="scientific">Botrimarina mediterranea</name>
    <dbReference type="NCBI Taxonomy" id="2528022"/>
    <lineage>
        <taxon>Bacteria</taxon>
        <taxon>Pseudomonadati</taxon>
        <taxon>Planctomycetota</taxon>
        <taxon>Planctomycetia</taxon>
        <taxon>Pirellulales</taxon>
        <taxon>Lacipirellulaceae</taxon>
        <taxon>Botrimarina</taxon>
    </lineage>
</organism>
<accession>A0A518K2H3</accession>
<feature type="chain" id="PRO_5021955893" description="PEP-CTERM protein-sorting domain-containing protein" evidence="2">
    <location>
        <begin position="24"/>
        <end position="670"/>
    </location>
</feature>
<proteinExistence type="predicted"/>